<keyword evidence="2 7" id="KW-0963">Cytoplasm</keyword>
<proteinExistence type="predicted"/>
<feature type="compositionally biased region" description="Polar residues" evidence="8">
    <location>
        <begin position="63"/>
        <end position="73"/>
    </location>
</feature>
<feature type="region of interest" description="Disordered" evidence="8">
    <location>
        <begin position="753"/>
        <end position="787"/>
    </location>
</feature>
<feature type="compositionally biased region" description="Basic and acidic residues" evidence="8">
    <location>
        <begin position="1450"/>
        <end position="1469"/>
    </location>
</feature>
<feature type="compositionally biased region" description="Basic residues" evidence="8">
    <location>
        <begin position="1436"/>
        <end position="1445"/>
    </location>
</feature>
<feature type="compositionally biased region" description="Low complexity" evidence="8">
    <location>
        <begin position="838"/>
        <end position="848"/>
    </location>
</feature>
<feature type="compositionally biased region" description="Low complexity" evidence="8">
    <location>
        <begin position="124"/>
        <end position="133"/>
    </location>
</feature>
<dbReference type="InterPro" id="IPR013588">
    <property type="entry name" value="MAP2_projctn"/>
</dbReference>
<feature type="region of interest" description="Disordered" evidence="8">
    <location>
        <begin position="831"/>
        <end position="854"/>
    </location>
</feature>
<feature type="region of interest" description="Disordered" evidence="8">
    <location>
        <begin position="1207"/>
        <end position="1251"/>
    </location>
</feature>
<feature type="compositionally biased region" description="Polar residues" evidence="8">
    <location>
        <begin position="1623"/>
        <end position="1633"/>
    </location>
</feature>
<dbReference type="GO" id="GO:0000226">
    <property type="term" value="P:microtubule cytoskeleton organization"/>
    <property type="evidence" value="ECO:0007669"/>
    <property type="project" value="TreeGrafter"/>
</dbReference>
<feature type="region of interest" description="Disordered" evidence="8">
    <location>
        <begin position="587"/>
        <end position="681"/>
    </location>
</feature>
<feature type="compositionally biased region" description="Basic and acidic residues" evidence="8">
    <location>
        <begin position="480"/>
        <end position="489"/>
    </location>
</feature>
<feature type="compositionally biased region" description="Basic and acidic residues" evidence="8">
    <location>
        <begin position="764"/>
        <end position="784"/>
    </location>
</feature>
<comment type="subcellular location">
    <subcellularLocation>
        <location evidence="1 7">Cytoplasm</location>
        <location evidence="1 7">Cytoskeleton</location>
    </subcellularLocation>
</comment>
<reference evidence="10 11" key="1">
    <citation type="journal article" date="2012" name="Nat. Genet.">
        <title>The yak genome and adaptation to life at high altitude.</title>
        <authorList>
            <person name="Qiu Q."/>
            <person name="Zhang G."/>
            <person name="Ma T."/>
            <person name="Qian W."/>
            <person name="Wang J."/>
            <person name="Ye Z."/>
            <person name="Cao C."/>
            <person name="Hu Q."/>
            <person name="Kim J."/>
            <person name="Larkin D.M."/>
            <person name="Auvil L."/>
            <person name="Capitanu B."/>
            <person name="Ma J."/>
            <person name="Lewin H.A."/>
            <person name="Qian X."/>
            <person name="Lang Y."/>
            <person name="Zhou R."/>
            <person name="Wang L."/>
            <person name="Wang K."/>
            <person name="Xia J."/>
            <person name="Liao S."/>
            <person name="Pan S."/>
            <person name="Lu X."/>
            <person name="Hou H."/>
            <person name="Wang Y."/>
            <person name="Zang X."/>
            <person name="Yin Y."/>
            <person name="Ma H."/>
            <person name="Zhang J."/>
            <person name="Wang Z."/>
            <person name="Zhang Y."/>
            <person name="Zhang D."/>
            <person name="Yonezawa T."/>
            <person name="Hasegawa M."/>
            <person name="Zhong Y."/>
            <person name="Liu W."/>
            <person name="Zhang Y."/>
            <person name="Huang Z."/>
            <person name="Zhang S."/>
            <person name="Long R."/>
            <person name="Yang H."/>
            <person name="Wang J."/>
            <person name="Lenstra J.A."/>
            <person name="Cooper D.N."/>
            <person name="Wu Y."/>
            <person name="Wang J."/>
            <person name="Shi P."/>
            <person name="Wang J."/>
            <person name="Liu J."/>
        </authorList>
    </citation>
    <scope>NUCLEOTIDE SEQUENCE [LARGE SCALE GENOMIC DNA]</scope>
    <source>
        <strain evidence="11">yakQH1</strain>
    </source>
</reference>
<dbReference type="PANTHER" id="PTHR11501:SF15">
    <property type="entry name" value="MICROTUBULE-ASSOCIATED PROTEIN 2"/>
    <property type="match status" value="1"/>
</dbReference>
<protein>
    <recommendedName>
        <fullName evidence="7">Microtubule-associated protein</fullName>
    </recommendedName>
</protein>
<dbReference type="GO" id="GO:0031175">
    <property type="term" value="P:neuron projection development"/>
    <property type="evidence" value="ECO:0007669"/>
    <property type="project" value="TreeGrafter"/>
</dbReference>
<dbReference type="GO" id="GO:0043005">
    <property type="term" value="C:neuron projection"/>
    <property type="evidence" value="ECO:0007669"/>
    <property type="project" value="TreeGrafter"/>
</dbReference>
<feature type="compositionally biased region" description="Basic and acidic residues" evidence="8">
    <location>
        <begin position="435"/>
        <end position="467"/>
    </location>
</feature>
<feature type="region of interest" description="Disordered" evidence="8">
    <location>
        <begin position="1"/>
        <end position="88"/>
    </location>
</feature>
<dbReference type="PROSITE" id="PS51491">
    <property type="entry name" value="TAU_MAP_2"/>
    <property type="match status" value="3"/>
</dbReference>
<sequence length="1841" mass="200026">MADDRKDEAKAPHWTSAQLTEASAQPHPPEIKDQGGAGEGLVRSANGFPYREDEEGAFGEHGSQGTYSNTKENGINGELTSTDRETAEEVSARIVQVVTAEAVAVLKGEQEKEAQPKDQPPALPLAAEETANLPPSPPPSPASEQTVPVEEGLLTASKMEFHDQQELTPSPAEPLDKKEKEPETESKPGEDLKHAALVSELETTKTSPDKKDIQGTEEEKAPPTLFGHTLGASLEDTKPKTEPSLVVPDIGLPAEPTAAKEQKDWFIQMPTEAKKDEWGLVAPVSPGPLTPMKEKDVLEDIPKWEGKQFDSPMPSPFQGGSFTLPFDISKHEIVAAAASFAPALLQPDDQKSLEETGSPATAKDSSKVEEPQKDQPDKIAEAPASEAVAAPKDAHVSIVEECVPEKVSGEEKGMIKEESVQIKETPTLSEQESTLAEKEPHLKLEEKPTISDKEAMPKESEPPKLIDEETNIIQPSTEHTYSKKEEKGQEPPTDILKQDSFPVSLEQAVTDSAMTTQTLEKVMTEPTALSEKIATQELSEEKVADKDHKVEGVGVVTSAELDMPFYEDKSGMSKYFETSALKEEVTKSIQPGSDYYELSDTRESVQEAFDTVSPMHKDGDKALPEEEPQPSAPAQEAGYSTLAQSHPSDLPEEPSSPQERMFTIDPKVYGEKRDLHSKNKDDLTLSRSLGLGGRSAIEQRSMSINLPMSCLDSIALGFNFGRGHDLSPLASDILTNTSGSMDEGDDYLPATTPAVDKAPCFPTESKEEKEQVKEEKDTGEENARVETSCESPFLAKDYYKNGTVMAPDLPEMLDLAGTRSRLASVSADTDVARRKSVPSETVVEESSTGLPPVTDENHIIVKTDSQLEDLGYCVFNKYTVPLPSPVQDSENLSGESGSFYEGTDDKARRDLATDLSLIEVKLAAAERVKDEVSAEKEASPPISGDKSGLSREFDQEKKASDKLDTVLEKSEEHADSKEHAKETEEAGDEVETLGLGVTQEQASARELTVAKDASPVMAEKAEKGLSSVPEVAEVEPSKKAEPELDLAVKKAEQGQLDIKISDFGQMASGLHVDAGEAAELKLEATQDLAPSSTAPPEVDAFMGVESSHLKEGTKVSETEVKEKVAKPDLVHQEAVDKEESYESSGEHESLTMESLKADEGKKETSPESSLIQDEIAIKLSVEIPCAPVVSEADVAADERADVQMEFIQPPKEESQETPDISITPSDVTEPLPEAARAEPAEAQSEEEEIEAQGEYDKLLFRSDTLQITDLGAPGVREEFVETCPGEHKGVIESVVTIEDDFITVVQTTTDEGESGSHSVRFAALEQPEVERRPSPHAEEELEVEEAAEAQAEPKDGSPEAPASPEREEVGLSEYKTETYEDYKDETTIDDSIMDADSLWVDTQDDDRSIMTEQLETIPKEEKAEKEARRSSLEKHRKEKPFKTGRGRISTPERKIAKKEPSTVSRDEVRRKKGSFHNHFFMNVFEVIHYYSFAHSPSRKFILKPAIKYTRPTHLSCVKRKTTAAGAESAQAPSVFKQAKDKVSDGVTKSPEKRSSLPRPSSILPPRRGVSGDRDENSFSLNSSISSARRTTRSEPIRRAGKSGTSTPTTPGSTAITPGTPPSYSSRTPGTPGTPSYPRTPHTPGTPKSAILVPSEKKVAIIRTPPKSPATPKQLRLINQPLPDLKNVKSKIGSTDNIKYQPKGGQVQIVTKKIDLSHVTSKCGSLKNIRHRPGGGRVKIESVKLDFKEKAQAKVGSLDNAHHVPGGGNVKIDSQKLNFREHAKARVDHGAEIITQSPGRSSVASPRRLSNVSSSGSINLLESPQLATLAEDVTAALAKQGL</sequence>
<feature type="region of interest" description="Disordered" evidence="8">
    <location>
        <begin position="1417"/>
        <end position="1469"/>
    </location>
</feature>
<evidence type="ECO:0000259" key="9">
    <source>
        <dbReference type="Pfam" id="PF08377"/>
    </source>
</evidence>
<keyword evidence="4 7" id="KW-0493">Microtubule</keyword>
<feature type="region of interest" description="Disordered" evidence="8">
    <location>
        <begin position="1795"/>
        <end position="1814"/>
    </location>
</feature>
<evidence type="ECO:0000313" key="10">
    <source>
        <dbReference type="EMBL" id="ELR61268.1"/>
    </source>
</evidence>
<evidence type="ECO:0000256" key="8">
    <source>
        <dbReference type="SAM" id="MobiDB-lite"/>
    </source>
</evidence>
<feature type="domain" description="MAP2/Tau projection" evidence="9">
    <location>
        <begin position="377"/>
        <end position="1520"/>
    </location>
</feature>
<feature type="compositionally biased region" description="Basic and acidic residues" evidence="8">
    <location>
        <begin position="207"/>
        <end position="221"/>
    </location>
</feature>
<feature type="compositionally biased region" description="Basic and acidic residues" evidence="8">
    <location>
        <begin position="668"/>
        <end position="681"/>
    </location>
</feature>
<feature type="compositionally biased region" description="Basic and acidic residues" evidence="8">
    <location>
        <begin position="364"/>
        <end position="380"/>
    </location>
</feature>
<dbReference type="PROSITE" id="PS00229">
    <property type="entry name" value="TAU_MAP_1"/>
    <property type="match status" value="1"/>
</dbReference>
<feature type="compositionally biased region" description="Polar residues" evidence="8">
    <location>
        <begin position="422"/>
        <end position="434"/>
    </location>
</feature>
<dbReference type="Proteomes" id="UP000011080">
    <property type="component" value="Unassembled WGS sequence"/>
</dbReference>
<feature type="compositionally biased region" description="Basic and acidic residues" evidence="8">
    <location>
        <begin position="948"/>
        <end position="984"/>
    </location>
</feature>
<feature type="compositionally biased region" description="Polar residues" evidence="8">
    <location>
        <begin position="886"/>
        <end position="896"/>
    </location>
</feature>
<feature type="compositionally biased region" description="Basic and acidic residues" evidence="8">
    <location>
        <begin position="174"/>
        <end position="194"/>
    </location>
</feature>
<dbReference type="GO" id="GO:0008017">
    <property type="term" value="F:microtubule binding"/>
    <property type="evidence" value="ECO:0007669"/>
    <property type="project" value="InterPro"/>
</dbReference>
<dbReference type="InterPro" id="IPR001084">
    <property type="entry name" value="MAP_tubulin-bd_rpt"/>
</dbReference>
<feature type="compositionally biased region" description="Basic and acidic residues" evidence="8">
    <location>
        <begin position="615"/>
        <end position="624"/>
    </location>
</feature>
<evidence type="ECO:0000313" key="11">
    <source>
        <dbReference type="Proteomes" id="UP000011080"/>
    </source>
</evidence>
<keyword evidence="5" id="KW-0677">Repeat</keyword>
<evidence type="ECO:0000256" key="6">
    <source>
        <dbReference type="ARBA" id="ARBA00023212"/>
    </source>
</evidence>
<feature type="compositionally biased region" description="Polar residues" evidence="8">
    <location>
        <begin position="1217"/>
        <end position="1226"/>
    </location>
</feature>
<evidence type="ECO:0000256" key="2">
    <source>
        <dbReference type="ARBA" id="ARBA00022490"/>
    </source>
</evidence>
<dbReference type="InterPro" id="IPR027324">
    <property type="entry name" value="MAP2/MAP4/Tau"/>
</dbReference>
<feature type="compositionally biased region" description="Basic and acidic residues" evidence="8">
    <location>
        <begin position="1417"/>
        <end position="1435"/>
    </location>
</feature>
<dbReference type="Pfam" id="PF00418">
    <property type="entry name" value="Tubulin-binding"/>
    <property type="match status" value="3"/>
</dbReference>
<dbReference type="GO" id="GO:0005874">
    <property type="term" value="C:microtubule"/>
    <property type="evidence" value="ECO:0007669"/>
    <property type="project" value="UniProtKB-KW"/>
</dbReference>
<evidence type="ECO:0000256" key="5">
    <source>
        <dbReference type="ARBA" id="ARBA00022737"/>
    </source>
</evidence>
<feature type="compositionally biased region" description="Basic and acidic residues" evidence="8">
    <location>
        <begin position="1107"/>
        <end position="1165"/>
    </location>
</feature>
<evidence type="ECO:0000256" key="7">
    <source>
        <dbReference type="RuleBase" id="RU000686"/>
    </source>
</evidence>
<feature type="region of interest" description="Disordered" evidence="8">
    <location>
        <begin position="1523"/>
        <end position="1652"/>
    </location>
</feature>
<keyword evidence="3" id="KW-0597">Phosphoprotein</keyword>
<accession>L8IZA0</accession>
<name>L8IZA0_9CETA</name>
<feature type="region of interest" description="Disordered" evidence="8">
    <location>
        <begin position="886"/>
        <end position="906"/>
    </location>
</feature>
<feature type="compositionally biased region" description="Low complexity" evidence="8">
    <location>
        <begin position="1556"/>
        <end position="1567"/>
    </location>
</feature>
<evidence type="ECO:0000256" key="4">
    <source>
        <dbReference type="ARBA" id="ARBA00022701"/>
    </source>
</evidence>
<gene>
    <name evidence="10" type="ORF">M91_15403</name>
</gene>
<feature type="region of interest" description="Disordered" evidence="8">
    <location>
        <begin position="344"/>
        <end position="500"/>
    </location>
</feature>
<evidence type="ECO:0000256" key="1">
    <source>
        <dbReference type="ARBA" id="ARBA00004245"/>
    </source>
</evidence>
<feature type="region of interest" description="Disordered" evidence="8">
    <location>
        <begin position="1306"/>
        <end position="1388"/>
    </location>
</feature>
<dbReference type="Pfam" id="PF08377">
    <property type="entry name" value="MAP2_projctn"/>
    <property type="match status" value="1"/>
</dbReference>
<feature type="compositionally biased region" description="Basic and acidic residues" evidence="8">
    <location>
        <begin position="1364"/>
        <end position="1386"/>
    </location>
</feature>
<feature type="compositionally biased region" description="Basic and acidic residues" evidence="8">
    <location>
        <begin position="928"/>
        <end position="938"/>
    </location>
</feature>
<feature type="region of interest" description="Disordered" evidence="8">
    <location>
        <begin position="108"/>
        <end position="251"/>
    </location>
</feature>
<feature type="compositionally biased region" description="Low complexity" evidence="8">
    <location>
        <begin position="381"/>
        <end position="391"/>
    </location>
</feature>
<feature type="compositionally biased region" description="Basic and acidic residues" evidence="8">
    <location>
        <begin position="1537"/>
        <end position="1554"/>
    </location>
</feature>
<feature type="compositionally biased region" description="Basic and acidic residues" evidence="8">
    <location>
        <begin position="1328"/>
        <end position="1338"/>
    </location>
</feature>
<feature type="region of interest" description="Disordered" evidence="8">
    <location>
        <begin position="928"/>
        <end position="1041"/>
    </location>
</feature>
<feature type="compositionally biased region" description="Basic and acidic residues" evidence="8">
    <location>
        <begin position="403"/>
        <end position="421"/>
    </location>
</feature>
<dbReference type="STRING" id="72004.ENSBMUP00000002819"/>
<feature type="compositionally biased region" description="Low complexity" evidence="8">
    <location>
        <begin position="1601"/>
        <end position="1617"/>
    </location>
</feature>
<feature type="compositionally biased region" description="Basic and acidic residues" evidence="8">
    <location>
        <begin position="1"/>
        <end position="11"/>
    </location>
</feature>
<dbReference type="EMBL" id="JH880465">
    <property type="protein sequence ID" value="ELR61268.1"/>
    <property type="molecule type" value="Genomic_DNA"/>
</dbReference>
<dbReference type="PANTHER" id="PTHR11501">
    <property type="entry name" value="MICROTUBULE-ASSOCIATED PROTEIN"/>
    <property type="match status" value="1"/>
</dbReference>
<keyword evidence="6 7" id="KW-0206">Cytoskeleton</keyword>
<evidence type="ECO:0000256" key="3">
    <source>
        <dbReference type="ARBA" id="ARBA00022553"/>
    </source>
</evidence>
<feature type="region of interest" description="Disordered" evidence="8">
    <location>
        <begin position="1106"/>
        <end position="1170"/>
    </location>
</feature>
<organism evidence="10 11">
    <name type="scientific">Bos mutus</name>
    <name type="common">wild yak</name>
    <dbReference type="NCBI Taxonomy" id="72004"/>
    <lineage>
        <taxon>Eukaryota</taxon>
        <taxon>Metazoa</taxon>
        <taxon>Chordata</taxon>
        <taxon>Craniata</taxon>
        <taxon>Vertebrata</taxon>
        <taxon>Euteleostomi</taxon>
        <taxon>Mammalia</taxon>
        <taxon>Eutheria</taxon>
        <taxon>Laurasiatheria</taxon>
        <taxon>Artiodactyla</taxon>
        <taxon>Ruminantia</taxon>
        <taxon>Pecora</taxon>
        <taxon>Bovidae</taxon>
        <taxon>Bovinae</taxon>
        <taxon>Bos</taxon>
    </lineage>
</organism>
<feature type="compositionally biased region" description="Low complexity" evidence="8">
    <location>
        <begin position="1577"/>
        <end position="1588"/>
    </location>
</feature>